<evidence type="ECO:0000259" key="2">
    <source>
        <dbReference type="Pfam" id="PF01370"/>
    </source>
</evidence>
<dbReference type="Pfam" id="PF01370">
    <property type="entry name" value="Epimerase"/>
    <property type="match status" value="1"/>
</dbReference>
<proteinExistence type="inferred from homology"/>
<evidence type="ECO:0000313" key="4">
    <source>
        <dbReference type="Proteomes" id="UP001142291"/>
    </source>
</evidence>
<dbReference type="EMBL" id="BSER01000011">
    <property type="protein sequence ID" value="GLJ96419.1"/>
    <property type="molecule type" value="Genomic_DNA"/>
</dbReference>
<dbReference type="PANTHER" id="PTHR43000">
    <property type="entry name" value="DTDP-D-GLUCOSE 4,6-DEHYDRATASE-RELATED"/>
    <property type="match status" value="1"/>
</dbReference>
<comment type="caution">
    <text evidence="3">The sequence shown here is derived from an EMBL/GenBank/DDBJ whole genome shotgun (WGS) entry which is preliminary data.</text>
</comment>
<keyword evidence="4" id="KW-1185">Reference proteome</keyword>
<sequence>MTRVIVTGAAGYLGPHVVTALLDRGHDVTAIVRLAGTAVLDSRARVVEADILSPDVDMTQWDSDTGAVVHLAWKDGFLHNSRAHMSQLSAHYNLLTRLADSGTNRIVALGTMHEIGYWEGAIDESTPTSPLSQYGIAKDALRRALPLALPEDTSLAWARAYYIYGDDRRNSSIFRKLLEASDRGERTFPFTTGKNLYDFIRVEQLGRQIAALVDATDITGAINCSTGTPMSLADKVEEFITENGLDISLEYGAFPDRPYDSPGVWGNADRIAEVMARG</sequence>
<dbReference type="RefSeq" id="WP_204964306.1">
    <property type="nucleotide sequence ID" value="NZ_BAAAUR010000015.1"/>
</dbReference>
<feature type="domain" description="NAD-dependent epimerase/dehydratase" evidence="2">
    <location>
        <begin position="4"/>
        <end position="215"/>
    </location>
</feature>
<dbReference type="AlphaFoldDB" id="A0A9W6M6G2"/>
<comment type="similarity">
    <text evidence="1">Belongs to the NAD(P)-dependent epimerase/dehydratase family.</text>
</comment>
<dbReference type="InterPro" id="IPR001509">
    <property type="entry name" value="Epimerase_deHydtase"/>
</dbReference>
<protein>
    <submittedName>
        <fullName evidence="3">Nucleoside-diphosphate sugar epimerase</fullName>
    </submittedName>
</protein>
<accession>A0A9W6M6G2</accession>
<dbReference type="Proteomes" id="UP001142291">
    <property type="component" value="Unassembled WGS sequence"/>
</dbReference>
<gene>
    <name evidence="3" type="ORF">GCM10017591_24820</name>
</gene>
<dbReference type="Gene3D" id="3.40.50.720">
    <property type="entry name" value="NAD(P)-binding Rossmann-like Domain"/>
    <property type="match status" value="1"/>
</dbReference>
<evidence type="ECO:0000256" key="1">
    <source>
        <dbReference type="ARBA" id="ARBA00007637"/>
    </source>
</evidence>
<reference evidence="3" key="1">
    <citation type="journal article" date="2014" name="Int. J. Syst. Evol. Microbiol.">
        <title>Complete genome sequence of Corynebacterium casei LMG S-19264T (=DSM 44701T), isolated from a smear-ripened cheese.</title>
        <authorList>
            <consortium name="US DOE Joint Genome Institute (JGI-PGF)"/>
            <person name="Walter F."/>
            <person name="Albersmeier A."/>
            <person name="Kalinowski J."/>
            <person name="Ruckert C."/>
        </authorList>
    </citation>
    <scope>NUCLEOTIDE SEQUENCE</scope>
    <source>
        <strain evidence="3">VKM Ac-1940</strain>
    </source>
</reference>
<organism evidence="3 4">
    <name type="scientific">Microbacterium dextranolyticum</name>
    <dbReference type="NCBI Taxonomy" id="36806"/>
    <lineage>
        <taxon>Bacteria</taxon>
        <taxon>Bacillati</taxon>
        <taxon>Actinomycetota</taxon>
        <taxon>Actinomycetes</taxon>
        <taxon>Micrococcales</taxon>
        <taxon>Microbacteriaceae</taxon>
        <taxon>Microbacterium</taxon>
    </lineage>
</organism>
<name>A0A9W6M6G2_9MICO</name>
<dbReference type="SUPFAM" id="SSF51735">
    <property type="entry name" value="NAD(P)-binding Rossmann-fold domains"/>
    <property type="match status" value="1"/>
</dbReference>
<dbReference type="InterPro" id="IPR036291">
    <property type="entry name" value="NAD(P)-bd_dom_sf"/>
</dbReference>
<reference evidence="3" key="2">
    <citation type="submission" date="2023-01" db="EMBL/GenBank/DDBJ databases">
        <authorList>
            <person name="Sun Q."/>
            <person name="Evtushenko L."/>
        </authorList>
    </citation>
    <scope>NUCLEOTIDE SEQUENCE</scope>
    <source>
        <strain evidence="3">VKM Ac-1940</strain>
    </source>
</reference>
<evidence type="ECO:0000313" key="3">
    <source>
        <dbReference type="EMBL" id="GLJ96419.1"/>
    </source>
</evidence>